<sequence length="115" mass="12286">MSFATETTRNDADLQTINIEPASDAMRRNKPVEELQLVFRNLTYSVPVVDPETKKPTTKTILNNVTGAFQPGRLTVILGSSGAGKTSLLNVLAGESTTHVGKLTGELLVNGQSTT</sequence>
<name>A0A4P9XHM7_9FUNG</name>
<feature type="domain" description="EngC GTPase" evidence="2">
    <location>
        <begin position="24"/>
        <end position="115"/>
    </location>
</feature>
<dbReference type="GO" id="GO:0005525">
    <property type="term" value="F:GTP binding"/>
    <property type="evidence" value="ECO:0007669"/>
    <property type="project" value="InterPro"/>
</dbReference>
<dbReference type="Proteomes" id="UP000271241">
    <property type="component" value="Unassembled WGS sequence"/>
</dbReference>
<keyword evidence="4" id="KW-1185">Reference proteome</keyword>
<reference evidence="4" key="1">
    <citation type="journal article" date="2018" name="Nat. Microbiol.">
        <title>Leveraging single-cell genomics to expand the fungal tree of life.</title>
        <authorList>
            <person name="Ahrendt S.R."/>
            <person name="Quandt C.A."/>
            <person name="Ciobanu D."/>
            <person name="Clum A."/>
            <person name="Salamov A."/>
            <person name="Andreopoulos B."/>
            <person name="Cheng J.F."/>
            <person name="Woyke T."/>
            <person name="Pelin A."/>
            <person name="Henrissat B."/>
            <person name="Reynolds N.K."/>
            <person name="Benny G.L."/>
            <person name="Smith M.E."/>
            <person name="James T.Y."/>
            <person name="Grigoriev I.V."/>
        </authorList>
    </citation>
    <scope>NUCLEOTIDE SEQUENCE [LARGE SCALE GENOMIC DNA]</scope>
    <source>
        <strain evidence="4">RSA 1356</strain>
    </source>
</reference>
<dbReference type="Pfam" id="PF03193">
    <property type="entry name" value="RsgA_GTPase"/>
    <property type="match status" value="1"/>
</dbReference>
<accession>A0A4P9XHM7</accession>
<evidence type="ECO:0000313" key="4">
    <source>
        <dbReference type="Proteomes" id="UP000271241"/>
    </source>
</evidence>
<keyword evidence="1" id="KW-0813">Transport</keyword>
<dbReference type="Gene3D" id="3.40.50.300">
    <property type="entry name" value="P-loop containing nucleotide triphosphate hydrolases"/>
    <property type="match status" value="1"/>
</dbReference>
<proteinExistence type="predicted"/>
<evidence type="ECO:0000259" key="2">
    <source>
        <dbReference type="Pfam" id="PF03193"/>
    </source>
</evidence>
<dbReference type="AlphaFoldDB" id="A0A4P9XHM7"/>
<dbReference type="SUPFAM" id="SSF52540">
    <property type="entry name" value="P-loop containing nucleoside triphosphate hydrolases"/>
    <property type="match status" value="1"/>
</dbReference>
<dbReference type="InterPro" id="IPR027417">
    <property type="entry name" value="P-loop_NTPase"/>
</dbReference>
<dbReference type="PANTHER" id="PTHR19241">
    <property type="entry name" value="ATP-BINDING CASSETTE TRANSPORTER"/>
    <property type="match status" value="1"/>
</dbReference>
<gene>
    <name evidence="3" type="ORF">THASP1DRAFT_32977</name>
</gene>
<dbReference type="InterPro" id="IPR010914">
    <property type="entry name" value="RsgA_GTPase_dom"/>
</dbReference>
<dbReference type="EMBL" id="KZ993229">
    <property type="protein sequence ID" value="RKP05182.1"/>
    <property type="molecule type" value="Genomic_DNA"/>
</dbReference>
<feature type="non-terminal residue" evidence="3">
    <location>
        <position position="115"/>
    </location>
</feature>
<evidence type="ECO:0000256" key="1">
    <source>
        <dbReference type="ARBA" id="ARBA00022448"/>
    </source>
</evidence>
<protein>
    <recommendedName>
        <fullName evidence="2">EngC GTPase domain-containing protein</fullName>
    </recommendedName>
</protein>
<dbReference type="OrthoDB" id="3003173at2759"/>
<dbReference type="GO" id="GO:0003924">
    <property type="term" value="F:GTPase activity"/>
    <property type="evidence" value="ECO:0007669"/>
    <property type="project" value="InterPro"/>
</dbReference>
<evidence type="ECO:0000313" key="3">
    <source>
        <dbReference type="EMBL" id="RKP05182.1"/>
    </source>
</evidence>
<dbReference type="STRING" id="78915.A0A4P9XHM7"/>
<organism evidence="3 4">
    <name type="scientific">Thamnocephalis sphaerospora</name>
    <dbReference type="NCBI Taxonomy" id="78915"/>
    <lineage>
        <taxon>Eukaryota</taxon>
        <taxon>Fungi</taxon>
        <taxon>Fungi incertae sedis</taxon>
        <taxon>Zoopagomycota</taxon>
        <taxon>Zoopagomycotina</taxon>
        <taxon>Zoopagomycetes</taxon>
        <taxon>Zoopagales</taxon>
        <taxon>Sigmoideomycetaceae</taxon>
        <taxon>Thamnocephalis</taxon>
    </lineage>
</organism>